<feature type="domain" description="Corticotropin-releasing factor binding protein N-terminal" evidence="11">
    <location>
        <begin position="50"/>
        <end position="172"/>
    </location>
</feature>
<keyword evidence="4" id="KW-0964">Secreted</keyword>
<dbReference type="InterPro" id="IPR056177">
    <property type="entry name" value="CRF-BP_N"/>
</dbReference>
<keyword evidence="14" id="KW-1185">Reference proteome</keyword>
<gene>
    <name evidence="13" type="primary">CRHBP</name>
</gene>
<dbReference type="InterPro" id="IPR035914">
    <property type="entry name" value="Sperma_CUB_dom_sf"/>
</dbReference>
<dbReference type="GO" id="GO:0051424">
    <property type="term" value="F:corticotropin-releasing hormone binding"/>
    <property type="evidence" value="ECO:0007669"/>
    <property type="project" value="InterPro"/>
</dbReference>
<protein>
    <recommendedName>
        <fullName evidence="3">Corticotropin-releasing factor-binding protein</fullName>
    </recommendedName>
    <alternativeName>
        <fullName evidence="9">Corticotropin-releasing hormone-binding protein</fullName>
    </alternativeName>
</protein>
<evidence type="ECO:0000256" key="10">
    <source>
        <dbReference type="SAM" id="SignalP"/>
    </source>
</evidence>
<dbReference type="GO" id="GO:0051460">
    <property type="term" value="P:negative regulation of corticotropin secretion"/>
    <property type="evidence" value="ECO:0007669"/>
    <property type="project" value="TreeGrafter"/>
</dbReference>
<evidence type="ECO:0000256" key="8">
    <source>
        <dbReference type="ARBA" id="ARBA00024997"/>
    </source>
</evidence>
<reference evidence="13" key="3">
    <citation type="submission" date="2025-09" db="UniProtKB">
        <authorList>
            <consortium name="Ensembl"/>
        </authorList>
    </citation>
    <scope>IDENTIFICATION</scope>
</reference>
<feature type="domain" description="Corticotropin-releasing factor binding protein C-terminal" evidence="12">
    <location>
        <begin position="180"/>
        <end position="304"/>
    </location>
</feature>
<dbReference type="Gene3D" id="2.60.120.290">
    <property type="entry name" value="Spermadhesin, CUB domain"/>
    <property type="match status" value="1"/>
</dbReference>
<evidence type="ECO:0000259" key="11">
    <source>
        <dbReference type="Pfam" id="PF05428"/>
    </source>
</evidence>
<reference evidence="13" key="2">
    <citation type="submission" date="2025-08" db="UniProtKB">
        <authorList>
            <consortium name="Ensembl"/>
        </authorList>
    </citation>
    <scope>IDENTIFICATION</scope>
</reference>
<keyword evidence="6" id="KW-1015">Disulfide bond</keyword>
<dbReference type="GO" id="GO:0005615">
    <property type="term" value="C:extracellular space"/>
    <property type="evidence" value="ECO:0007669"/>
    <property type="project" value="TreeGrafter"/>
</dbReference>
<evidence type="ECO:0000256" key="6">
    <source>
        <dbReference type="ARBA" id="ARBA00023157"/>
    </source>
</evidence>
<evidence type="ECO:0000256" key="7">
    <source>
        <dbReference type="ARBA" id="ARBA00023180"/>
    </source>
</evidence>
<dbReference type="Pfam" id="PF23541">
    <property type="entry name" value="CRF-BP_C"/>
    <property type="match status" value="1"/>
</dbReference>
<keyword evidence="5 10" id="KW-0732">Signal</keyword>
<comment type="function">
    <text evidence="8">Binds CRF and inactivates it. May prevent inappropriate pituitary-adrenal stimulation in pregnancy.</text>
</comment>
<feature type="chain" id="PRO_5044265746" description="Corticotropin-releasing factor-binding protein" evidence="10">
    <location>
        <begin position="19"/>
        <end position="323"/>
    </location>
</feature>
<dbReference type="InterPro" id="IPR008435">
    <property type="entry name" value="CRF-bd"/>
</dbReference>
<dbReference type="PANTHER" id="PTHR10278:SF0">
    <property type="entry name" value="CORTICOTROPIN-RELEASING FACTOR-BINDING PROTEIN"/>
    <property type="match status" value="1"/>
</dbReference>
<evidence type="ECO:0000256" key="3">
    <source>
        <dbReference type="ARBA" id="ARBA00015713"/>
    </source>
</evidence>
<name>A0AAY4BP59_9TELE</name>
<dbReference type="AlphaFoldDB" id="A0AAY4BP59"/>
<evidence type="ECO:0000256" key="5">
    <source>
        <dbReference type="ARBA" id="ARBA00022729"/>
    </source>
</evidence>
<dbReference type="GeneTree" id="ENSGT00390000001362"/>
<accession>A0AAY4BP59</accession>
<feature type="signal peptide" evidence="10">
    <location>
        <begin position="1"/>
        <end position="18"/>
    </location>
</feature>
<organism evidence="13 14">
    <name type="scientific">Denticeps clupeoides</name>
    <name type="common">denticle herring</name>
    <dbReference type="NCBI Taxonomy" id="299321"/>
    <lineage>
        <taxon>Eukaryota</taxon>
        <taxon>Metazoa</taxon>
        <taxon>Chordata</taxon>
        <taxon>Craniata</taxon>
        <taxon>Vertebrata</taxon>
        <taxon>Euteleostomi</taxon>
        <taxon>Actinopterygii</taxon>
        <taxon>Neopterygii</taxon>
        <taxon>Teleostei</taxon>
        <taxon>Clupei</taxon>
        <taxon>Clupeiformes</taxon>
        <taxon>Denticipitoidei</taxon>
        <taxon>Denticipitidae</taxon>
        <taxon>Denticeps</taxon>
    </lineage>
</organism>
<dbReference type="InterPro" id="IPR056178">
    <property type="entry name" value="CRF-BP_C"/>
</dbReference>
<evidence type="ECO:0000259" key="12">
    <source>
        <dbReference type="Pfam" id="PF23541"/>
    </source>
</evidence>
<evidence type="ECO:0000313" key="13">
    <source>
        <dbReference type="Ensembl" id="ENSDCDP00010022683.1"/>
    </source>
</evidence>
<dbReference type="SUPFAM" id="SSF49854">
    <property type="entry name" value="Spermadhesin, CUB domain"/>
    <property type="match status" value="1"/>
</dbReference>
<reference evidence="13 14" key="1">
    <citation type="submission" date="2020-06" db="EMBL/GenBank/DDBJ databases">
        <authorList>
            <consortium name="Wellcome Sanger Institute Data Sharing"/>
        </authorList>
    </citation>
    <scope>NUCLEOTIDE SEQUENCE [LARGE SCALE GENOMIC DNA]</scope>
</reference>
<sequence>MKMNLMFRLLLLSVAARSVEVKLSLRRVGARGSPQDHRAAAGSPGPPRDHRRALGCVDALAAEGRFTFTADGPRLHCGVFFIGEPTEVISVEFRALDIDCSRGDFVKVFDGWVLNGEIFPSKLDHPLPLRERYVDYCASSMRDRVWSSQNVAMMFFRIHTAGRGFSITLRKMTVPFPCNIIAQSPEGRFTMVIPHQRRNCSFSIIYPVEIQILDFKLSQSHSNDAPLQRSRAGCSAASDFVQILGGSIIDTSEMFPMADVCNALNGQTVQMKIGCDNIAVRMVSSGNYISAVSFRFRALHRHELHKFRENDVEDFCSSKQIKI</sequence>
<proteinExistence type="inferred from homology"/>
<evidence type="ECO:0000256" key="9">
    <source>
        <dbReference type="ARBA" id="ARBA00033162"/>
    </source>
</evidence>
<evidence type="ECO:0000256" key="2">
    <source>
        <dbReference type="ARBA" id="ARBA00008313"/>
    </source>
</evidence>
<evidence type="ECO:0000313" key="14">
    <source>
        <dbReference type="Proteomes" id="UP000694580"/>
    </source>
</evidence>
<evidence type="ECO:0000256" key="4">
    <source>
        <dbReference type="ARBA" id="ARBA00022525"/>
    </source>
</evidence>
<dbReference type="Ensembl" id="ENSDCDT00010027167.1">
    <property type="protein sequence ID" value="ENSDCDP00010022683.1"/>
    <property type="gene ID" value="ENSDCDG00010013477.1"/>
</dbReference>
<comment type="subcellular location">
    <subcellularLocation>
        <location evidence="1">Secreted</location>
    </subcellularLocation>
</comment>
<comment type="similarity">
    <text evidence="2">Belongs to the CRF-binding protein family.</text>
</comment>
<dbReference type="PANTHER" id="PTHR10278">
    <property type="entry name" value="CORTICOTROPIN-RELEASING FACTOR-BINDING PROTEIN"/>
    <property type="match status" value="1"/>
</dbReference>
<evidence type="ECO:0000256" key="1">
    <source>
        <dbReference type="ARBA" id="ARBA00004613"/>
    </source>
</evidence>
<dbReference type="Proteomes" id="UP000694580">
    <property type="component" value="Chromosome 11"/>
</dbReference>
<keyword evidence="7" id="KW-0325">Glycoprotein</keyword>
<dbReference type="GO" id="GO:0009755">
    <property type="term" value="P:hormone-mediated signaling pathway"/>
    <property type="evidence" value="ECO:0007669"/>
    <property type="project" value="TreeGrafter"/>
</dbReference>
<dbReference type="Pfam" id="PF05428">
    <property type="entry name" value="CRF-BP_N"/>
    <property type="match status" value="1"/>
</dbReference>